<name>A0A401PST7_SCYTO</name>
<comment type="caution">
    <text evidence="2">The sequence shown here is derived from an EMBL/GenBank/DDBJ whole genome shotgun (WGS) entry which is preliminary data.</text>
</comment>
<evidence type="ECO:0000313" key="3">
    <source>
        <dbReference type="Proteomes" id="UP000288216"/>
    </source>
</evidence>
<feature type="non-terminal residue" evidence="2">
    <location>
        <position position="1"/>
    </location>
</feature>
<accession>A0A401PST7</accession>
<proteinExistence type="predicted"/>
<feature type="compositionally biased region" description="Basic and acidic residues" evidence="1">
    <location>
        <begin position="27"/>
        <end position="38"/>
    </location>
</feature>
<dbReference type="STRING" id="75743.A0A401PST7"/>
<feature type="region of interest" description="Disordered" evidence="1">
    <location>
        <begin position="1"/>
        <end position="62"/>
    </location>
</feature>
<organism evidence="2 3">
    <name type="scientific">Scyliorhinus torazame</name>
    <name type="common">Cloudy catshark</name>
    <name type="synonym">Catulus torazame</name>
    <dbReference type="NCBI Taxonomy" id="75743"/>
    <lineage>
        <taxon>Eukaryota</taxon>
        <taxon>Metazoa</taxon>
        <taxon>Chordata</taxon>
        <taxon>Craniata</taxon>
        <taxon>Vertebrata</taxon>
        <taxon>Chondrichthyes</taxon>
        <taxon>Elasmobranchii</taxon>
        <taxon>Galeomorphii</taxon>
        <taxon>Galeoidea</taxon>
        <taxon>Carcharhiniformes</taxon>
        <taxon>Scyliorhinidae</taxon>
        <taxon>Scyliorhinus</taxon>
    </lineage>
</organism>
<dbReference type="OrthoDB" id="9949551at2759"/>
<evidence type="ECO:0000256" key="1">
    <source>
        <dbReference type="SAM" id="MobiDB-lite"/>
    </source>
</evidence>
<evidence type="ECO:0000313" key="2">
    <source>
        <dbReference type="EMBL" id="GCB76190.1"/>
    </source>
</evidence>
<dbReference type="EMBL" id="BFAA01013907">
    <property type="protein sequence ID" value="GCB76190.1"/>
    <property type="molecule type" value="Genomic_DNA"/>
</dbReference>
<protein>
    <submittedName>
        <fullName evidence="2">Uncharacterized protein</fullName>
    </submittedName>
</protein>
<keyword evidence="3" id="KW-1185">Reference proteome</keyword>
<dbReference type="Proteomes" id="UP000288216">
    <property type="component" value="Unassembled WGS sequence"/>
</dbReference>
<dbReference type="AlphaFoldDB" id="A0A401PST7"/>
<reference evidence="2 3" key="1">
    <citation type="journal article" date="2018" name="Nat. Ecol. Evol.">
        <title>Shark genomes provide insights into elasmobranch evolution and the origin of vertebrates.</title>
        <authorList>
            <person name="Hara Y"/>
            <person name="Yamaguchi K"/>
            <person name="Onimaru K"/>
            <person name="Kadota M"/>
            <person name="Koyanagi M"/>
            <person name="Keeley SD"/>
            <person name="Tatsumi K"/>
            <person name="Tanaka K"/>
            <person name="Motone F"/>
            <person name="Kageyama Y"/>
            <person name="Nozu R"/>
            <person name="Adachi N"/>
            <person name="Nishimura O"/>
            <person name="Nakagawa R"/>
            <person name="Tanegashima C"/>
            <person name="Kiyatake I"/>
            <person name="Matsumoto R"/>
            <person name="Murakumo K"/>
            <person name="Nishida K"/>
            <person name="Terakita A"/>
            <person name="Kuratani S"/>
            <person name="Sato K"/>
            <person name="Hyodo S Kuraku.S."/>
        </authorList>
    </citation>
    <scope>NUCLEOTIDE SEQUENCE [LARGE SCALE GENOMIC DNA]</scope>
</reference>
<gene>
    <name evidence="2" type="ORF">scyTo_0019103</name>
</gene>
<sequence length="314" mass="36704">LLPRRKMATGWISKLGNKSSSSDEDNLLPKKGADEFKSSKKLGKLLKHSPDNGGAESQKLKKHREIEDVSLKLAETNQNQKKMLDIGYLLEEMEIKMRTFNMSLHNHEEFFFTVYNTAKREDERDFIQWEQNLERGNPVTGRPRTRKQQFTEIVRQFVQRQIPLFMENDAENNVMEHVSKVQQVVQKEKVFQAKLDIKALSLFLFWVTHTYKSEEFMGHINIRDITLKASVLDPILEVNWIYKASEKFINAVQSQINVRLTRRLKMENVPWSQLPIDIKQIMLCSIEDGQLVSETIRGRIQNFCAVQLIGILER</sequence>